<keyword evidence="4" id="KW-0255">Endonuclease</keyword>
<evidence type="ECO:0000256" key="5">
    <source>
        <dbReference type="ARBA" id="ARBA00022801"/>
    </source>
</evidence>
<keyword evidence="3" id="KW-0540">Nuclease</keyword>
<comment type="caution">
    <text evidence="8">The sequence shown here is derived from an EMBL/GenBank/DDBJ whole genome shotgun (WGS) entry which is preliminary data.</text>
</comment>
<evidence type="ECO:0000313" key="8">
    <source>
        <dbReference type="EMBL" id="KAF9762442.1"/>
    </source>
</evidence>
<evidence type="ECO:0000256" key="6">
    <source>
        <dbReference type="ARBA" id="ARBA00022918"/>
    </source>
</evidence>
<dbReference type="GO" id="GO:0015074">
    <property type="term" value="P:DNA integration"/>
    <property type="evidence" value="ECO:0007669"/>
    <property type="project" value="InterPro"/>
</dbReference>
<dbReference type="Gene3D" id="1.10.340.70">
    <property type="match status" value="1"/>
</dbReference>
<evidence type="ECO:0000256" key="1">
    <source>
        <dbReference type="ARBA" id="ARBA00022679"/>
    </source>
</evidence>
<dbReference type="PROSITE" id="PS50994">
    <property type="entry name" value="INTEGRASE"/>
    <property type="match status" value="1"/>
</dbReference>
<keyword evidence="1" id="KW-0808">Transferase</keyword>
<keyword evidence="9" id="KW-1185">Reference proteome</keyword>
<protein>
    <submittedName>
        <fullName evidence="8">Transposon Tf2-11 polyprotein</fullName>
    </submittedName>
</protein>
<keyword evidence="2" id="KW-0548">Nucleotidyltransferase</keyword>
<evidence type="ECO:0000259" key="7">
    <source>
        <dbReference type="PROSITE" id="PS50994"/>
    </source>
</evidence>
<name>A0A9P6KZ19_9MICR</name>
<sequence>MISAFSKNLDKAQLNYSVTDKELLAVVKGIENYRHYLLGAQFILRTDHKALAYLWETKNPCSRILRWSLKLQEYSFNVEYIRGCTNVADACSRELCLNVRRVEGTHELTDRQKKDVLRDYHETSEHGTANTMKFLLDGRYKWKGMIKDIKNFVKQCGICARSGGERTNTKNRMILARGPNDIWELDLIGRIPTKNGNKFVFVAIDHFSKWIETKVIPNKSERTIIECIKELILQKHGTPNRIITDCGLEFKKRGVQALAEKEGIEWNFASPAHHKTVGCVVRVNQTLWNKVRKICNFGRSSWEKAVPLATYTVNISFNRAR</sequence>
<dbReference type="InterPro" id="IPR036397">
    <property type="entry name" value="RNaseH_sf"/>
</dbReference>
<organism evidence="8 9">
    <name type="scientific">Nosema granulosis</name>
    <dbReference type="NCBI Taxonomy" id="83296"/>
    <lineage>
        <taxon>Eukaryota</taxon>
        <taxon>Fungi</taxon>
        <taxon>Fungi incertae sedis</taxon>
        <taxon>Microsporidia</taxon>
        <taxon>Nosematidae</taxon>
        <taxon>Nosema</taxon>
    </lineage>
</organism>
<dbReference type="InterPro" id="IPR041373">
    <property type="entry name" value="RT_RNaseH"/>
</dbReference>
<dbReference type="Pfam" id="PF17917">
    <property type="entry name" value="RT_RNaseH"/>
    <property type="match status" value="1"/>
</dbReference>
<dbReference type="InterPro" id="IPR001584">
    <property type="entry name" value="Integrase_cat-core"/>
</dbReference>
<dbReference type="OrthoDB" id="2194983at2759"/>
<keyword evidence="6" id="KW-0695">RNA-directed DNA polymerase</keyword>
<dbReference type="PANTHER" id="PTHR37984:SF5">
    <property type="entry name" value="PROTEIN NYNRIN-LIKE"/>
    <property type="match status" value="1"/>
</dbReference>
<dbReference type="Pfam" id="PF17921">
    <property type="entry name" value="Integrase_H2C2"/>
    <property type="match status" value="1"/>
</dbReference>
<dbReference type="Gene3D" id="3.30.420.10">
    <property type="entry name" value="Ribonuclease H-like superfamily/Ribonuclease H"/>
    <property type="match status" value="1"/>
</dbReference>
<dbReference type="Pfam" id="PF00665">
    <property type="entry name" value="rve"/>
    <property type="match status" value="1"/>
</dbReference>
<dbReference type="InterPro" id="IPR012337">
    <property type="entry name" value="RNaseH-like_sf"/>
</dbReference>
<gene>
    <name evidence="8" type="primary">Tf2-11_16</name>
    <name evidence="8" type="ORF">NGRA_2009</name>
</gene>
<dbReference type="EMBL" id="SBJO01000169">
    <property type="protein sequence ID" value="KAF9762442.1"/>
    <property type="molecule type" value="Genomic_DNA"/>
</dbReference>
<dbReference type="InterPro" id="IPR043502">
    <property type="entry name" value="DNA/RNA_pol_sf"/>
</dbReference>
<dbReference type="GO" id="GO:0005634">
    <property type="term" value="C:nucleus"/>
    <property type="evidence" value="ECO:0007669"/>
    <property type="project" value="UniProtKB-ARBA"/>
</dbReference>
<feature type="domain" description="Integrase catalytic" evidence="7">
    <location>
        <begin position="175"/>
        <end position="321"/>
    </location>
</feature>
<dbReference type="GO" id="GO:0016787">
    <property type="term" value="F:hydrolase activity"/>
    <property type="evidence" value="ECO:0007669"/>
    <property type="project" value="UniProtKB-KW"/>
</dbReference>
<dbReference type="GO" id="GO:0004519">
    <property type="term" value="F:endonuclease activity"/>
    <property type="evidence" value="ECO:0007669"/>
    <property type="project" value="UniProtKB-KW"/>
</dbReference>
<evidence type="ECO:0000313" key="9">
    <source>
        <dbReference type="Proteomes" id="UP000740883"/>
    </source>
</evidence>
<dbReference type="SUPFAM" id="SSF56672">
    <property type="entry name" value="DNA/RNA polymerases"/>
    <property type="match status" value="1"/>
</dbReference>
<dbReference type="GO" id="GO:0003964">
    <property type="term" value="F:RNA-directed DNA polymerase activity"/>
    <property type="evidence" value="ECO:0007669"/>
    <property type="project" value="UniProtKB-KW"/>
</dbReference>
<evidence type="ECO:0000256" key="4">
    <source>
        <dbReference type="ARBA" id="ARBA00022759"/>
    </source>
</evidence>
<accession>A0A9P6KZ19</accession>
<keyword evidence="5" id="KW-0378">Hydrolase</keyword>
<dbReference type="GO" id="GO:0003676">
    <property type="term" value="F:nucleic acid binding"/>
    <property type="evidence" value="ECO:0007669"/>
    <property type="project" value="InterPro"/>
</dbReference>
<dbReference type="SUPFAM" id="SSF53098">
    <property type="entry name" value="Ribonuclease H-like"/>
    <property type="match status" value="1"/>
</dbReference>
<dbReference type="PANTHER" id="PTHR37984">
    <property type="entry name" value="PROTEIN CBG26694"/>
    <property type="match status" value="1"/>
</dbReference>
<evidence type="ECO:0000256" key="3">
    <source>
        <dbReference type="ARBA" id="ARBA00022722"/>
    </source>
</evidence>
<dbReference type="AlphaFoldDB" id="A0A9P6KZ19"/>
<proteinExistence type="predicted"/>
<reference evidence="8 9" key="1">
    <citation type="journal article" date="2020" name="Genome Biol. Evol.">
        <title>Comparative genomics of strictly vertically transmitted, feminizing microsporidia endosymbionts of amphipod crustaceans.</title>
        <authorList>
            <person name="Cormier A."/>
            <person name="Chebbi M.A."/>
            <person name="Giraud I."/>
            <person name="Wattier R."/>
            <person name="Teixeira M."/>
            <person name="Gilbert C."/>
            <person name="Rigaud T."/>
            <person name="Cordaux R."/>
        </authorList>
    </citation>
    <scope>NUCLEOTIDE SEQUENCE [LARGE SCALE GENOMIC DNA]</scope>
    <source>
        <strain evidence="8 9">Ou3-Ou53</strain>
    </source>
</reference>
<dbReference type="Proteomes" id="UP000740883">
    <property type="component" value="Unassembled WGS sequence"/>
</dbReference>
<evidence type="ECO:0000256" key="2">
    <source>
        <dbReference type="ARBA" id="ARBA00022695"/>
    </source>
</evidence>
<dbReference type="InterPro" id="IPR041588">
    <property type="entry name" value="Integrase_H2C2"/>
</dbReference>
<dbReference type="CDD" id="cd09274">
    <property type="entry name" value="RNase_HI_RT_Ty3"/>
    <property type="match status" value="1"/>
</dbReference>
<dbReference type="InterPro" id="IPR050951">
    <property type="entry name" value="Retrovirus_Pol_polyprotein"/>
</dbReference>